<proteinExistence type="predicted"/>
<accession>G2Y3U0</accession>
<dbReference type="AlphaFoldDB" id="G2Y3U0"/>
<name>G2Y3U0_BOTF4</name>
<gene>
    <name evidence="1" type="ORF">BofuT4P2000036001</name>
</gene>
<protein>
    <submittedName>
        <fullName evidence="1">Uncharacterized protein</fullName>
    </submittedName>
</protein>
<dbReference type="HOGENOM" id="CLU_2026356_0_0_1"/>
<evidence type="ECO:0000313" key="2">
    <source>
        <dbReference type="Proteomes" id="UP000008177"/>
    </source>
</evidence>
<reference evidence="2" key="1">
    <citation type="journal article" date="2011" name="PLoS Genet.">
        <title>Genomic analysis of the necrotrophic fungal pathogens Sclerotinia sclerotiorum and Botrytis cinerea.</title>
        <authorList>
            <person name="Amselem J."/>
            <person name="Cuomo C.A."/>
            <person name="van Kan J.A."/>
            <person name="Viaud M."/>
            <person name="Benito E.P."/>
            <person name="Couloux A."/>
            <person name="Coutinho P.M."/>
            <person name="de Vries R.P."/>
            <person name="Dyer P.S."/>
            <person name="Fillinger S."/>
            <person name="Fournier E."/>
            <person name="Gout L."/>
            <person name="Hahn M."/>
            <person name="Kohn L."/>
            <person name="Lapalu N."/>
            <person name="Plummer K.M."/>
            <person name="Pradier J.M."/>
            <person name="Quevillon E."/>
            <person name="Sharon A."/>
            <person name="Simon A."/>
            <person name="ten Have A."/>
            <person name="Tudzynski B."/>
            <person name="Tudzynski P."/>
            <person name="Wincker P."/>
            <person name="Andrew M."/>
            <person name="Anthouard V."/>
            <person name="Beever R.E."/>
            <person name="Beffa R."/>
            <person name="Benoit I."/>
            <person name="Bouzid O."/>
            <person name="Brault B."/>
            <person name="Chen Z."/>
            <person name="Choquer M."/>
            <person name="Collemare J."/>
            <person name="Cotton P."/>
            <person name="Danchin E.G."/>
            <person name="Da Silva C."/>
            <person name="Gautier A."/>
            <person name="Giraud C."/>
            <person name="Giraud T."/>
            <person name="Gonzalez C."/>
            <person name="Grossetete S."/>
            <person name="Guldener U."/>
            <person name="Henrissat B."/>
            <person name="Howlett B.J."/>
            <person name="Kodira C."/>
            <person name="Kretschmer M."/>
            <person name="Lappartient A."/>
            <person name="Leroch M."/>
            <person name="Levis C."/>
            <person name="Mauceli E."/>
            <person name="Neuveglise C."/>
            <person name="Oeser B."/>
            <person name="Pearson M."/>
            <person name="Poulain J."/>
            <person name="Poussereau N."/>
            <person name="Quesneville H."/>
            <person name="Rascle C."/>
            <person name="Schumacher J."/>
            <person name="Segurens B."/>
            <person name="Sexton A."/>
            <person name="Silva E."/>
            <person name="Sirven C."/>
            <person name="Soanes D.M."/>
            <person name="Talbot N.J."/>
            <person name="Templeton M."/>
            <person name="Yandava C."/>
            <person name="Yarden O."/>
            <person name="Zeng Q."/>
            <person name="Rollins J.A."/>
            <person name="Lebrun M.H."/>
            <person name="Dickman M."/>
        </authorList>
    </citation>
    <scope>NUCLEOTIDE SEQUENCE [LARGE SCALE GENOMIC DNA]</scope>
    <source>
        <strain evidence="2">T4</strain>
    </source>
</reference>
<organism evidence="1 2">
    <name type="scientific">Botryotinia fuckeliana (strain T4)</name>
    <name type="common">Noble rot fungus</name>
    <name type="synonym">Botrytis cinerea</name>
    <dbReference type="NCBI Taxonomy" id="999810"/>
    <lineage>
        <taxon>Eukaryota</taxon>
        <taxon>Fungi</taxon>
        <taxon>Dikarya</taxon>
        <taxon>Ascomycota</taxon>
        <taxon>Pezizomycotina</taxon>
        <taxon>Leotiomycetes</taxon>
        <taxon>Helotiales</taxon>
        <taxon>Sclerotiniaceae</taxon>
        <taxon>Botrytis</taxon>
    </lineage>
</organism>
<dbReference type="Proteomes" id="UP000008177">
    <property type="component" value="Unplaced contigs"/>
</dbReference>
<evidence type="ECO:0000313" key="1">
    <source>
        <dbReference type="EMBL" id="CCD47330.1"/>
    </source>
</evidence>
<dbReference type="EMBL" id="FQ790286">
    <property type="protein sequence ID" value="CCD47330.1"/>
    <property type="molecule type" value="Genomic_DNA"/>
</dbReference>
<dbReference type="InParanoid" id="G2Y3U0"/>
<sequence length="122" mass="14110">MTLVSGPCKLGMGVDSEMPRRICTCIYLSRLDSTSPNATLDLSPKLLSAQRPWHYIDSVIRSDLAPRLLFAIQNPEWFLFTTAYIQKYEVEAFPDQRLIWLTEHRHVPRIRICRLLHGLSGR</sequence>